<protein>
    <submittedName>
        <fullName evidence="1">Uncharacterized protein</fullName>
    </submittedName>
</protein>
<dbReference type="Proteomes" id="UP000308600">
    <property type="component" value="Unassembled WGS sequence"/>
</dbReference>
<evidence type="ECO:0000313" key="1">
    <source>
        <dbReference type="EMBL" id="TFK64408.1"/>
    </source>
</evidence>
<reference evidence="1 2" key="1">
    <citation type="journal article" date="2019" name="Nat. Ecol. Evol.">
        <title>Megaphylogeny resolves global patterns of mushroom evolution.</title>
        <authorList>
            <person name="Varga T."/>
            <person name="Krizsan K."/>
            <person name="Foldi C."/>
            <person name="Dima B."/>
            <person name="Sanchez-Garcia M."/>
            <person name="Sanchez-Ramirez S."/>
            <person name="Szollosi G.J."/>
            <person name="Szarkandi J.G."/>
            <person name="Papp V."/>
            <person name="Albert L."/>
            <person name="Andreopoulos W."/>
            <person name="Angelini C."/>
            <person name="Antonin V."/>
            <person name="Barry K.W."/>
            <person name="Bougher N.L."/>
            <person name="Buchanan P."/>
            <person name="Buyck B."/>
            <person name="Bense V."/>
            <person name="Catcheside P."/>
            <person name="Chovatia M."/>
            <person name="Cooper J."/>
            <person name="Damon W."/>
            <person name="Desjardin D."/>
            <person name="Finy P."/>
            <person name="Geml J."/>
            <person name="Haridas S."/>
            <person name="Hughes K."/>
            <person name="Justo A."/>
            <person name="Karasinski D."/>
            <person name="Kautmanova I."/>
            <person name="Kiss B."/>
            <person name="Kocsube S."/>
            <person name="Kotiranta H."/>
            <person name="LaButti K.M."/>
            <person name="Lechner B.E."/>
            <person name="Liimatainen K."/>
            <person name="Lipzen A."/>
            <person name="Lukacs Z."/>
            <person name="Mihaltcheva S."/>
            <person name="Morgado L.N."/>
            <person name="Niskanen T."/>
            <person name="Noordeloos M.E."/>
            <person name="Ohm R.A."/>
            <person name="Ortiz-Santana B."/>
            <person name="Ovrebo C."/>
            <person name="Racz N."/>
            <person name="Riley R."/>
            <person name="Savchenko A."/>
            <person name="Shiryaev A."/>
            <person name="Soop K."/>
            <person name="Spirin V."/>
            <person name="Szebenyi C."/>
            <person name="Tomsovsky M."/>
            <person name="Tulloss R.E."/>
            <person name="Uehling J."/>
            <person name="Grigoriev I.V."/>
            <person name="Vagvolgyi C."/>
            <person name="Papp T."/>
            <person name="Martin F.M."/>
            <person name="Miettinen O."/>
            <person name="Hibbett D.S."/>
            <person name="Nagy L.G."/>
        </authorList>
    </citation>
    <scope>NUCLEOTIDE SEQUENCE [LARGE SCALE GENOMIC DNA]</scope>
    <source>
        <strain evidence="1 2">NL-1719</strain>
    </source>
</reference>
<name>A0ACD3AFG7_9AGAR</name>
<keyword evidence="2" id="KW-1185">Reference proteome</keyword>
<proteinExistence type="predicted"/>
<dbReference type="EMBL" id="ML208475">
    <property type="protein sequence ID" value="TFK64408.1"/>
    <property type="molecule type" value="Genomic_DNA"/>
</dbReference>
<evidence type="ECO:0000313" key="2">
    <source>
        <dbReference type="Proteomes" id="UP000308600"/>
    </source>
</evidence>
<organism evidence="1 2">
    <name type="scientific">Pluteus cervinus</name>
    <dbReference type="NCBI Taxonomy" id="181527"/>
    <lineage>
        <taxon>Eukaryota</taxon>
        <taxon>Fungi</taxon>
        <taxon>Dikarya</taxon>
        <taxon>Basidiomycota</taxon>
        <taxon>Agaricomycotina</taxon>
        <taxon>Agaricomycetes</taxon>
        <taxon>Agaricomycetidae</taxon>
        <taxon>Agaricales</taxon>
        <taxon>Pluteineae</taxon>
        <taxon>Pluteaceae</taxon>
        <taxon>Pluteus</taxon>
    </lineage>
</organism>
<gene>
    <name evidence="1" type="ORF">BDN72DRAFT_861377</name>
</gene>
<accession>A0ACD3AFG7</accession>
<sequence>MAAFSRLNCSSHRRSSEDVIHYLMSFLGPEDLARWTQVDWHIHTLTKEFNKSVYDVRRVLKKHFSEEEIAVWHALLKITHAMISGSTALQLLSRVQYVDSDLDVYVQEDRSRPILSWLQHCYTQVSEAGWTPSPPQYRDRAITKVYTFVRTTSTRSRSVVQLILTKSNPLEAILNFGLTCVMNFITCDSAYSLFPKLTFDHPIAVMIGGRQDICSKLYAKYEKRGWEFKDQIIPAGQPAPSKRRYVGDVYCWIVPDVFQKVKVLRGLREGPLVKYINTFTLLHRPHPVFLFKPLRSPYFESCYTRARDRSTILFVKSVDQGASDKTMQAELEAWLLKK</sequence>